<evidence type="ECO:0000313" key="1">
    <source>
        <dbReference type="EMBL" id="KAG8461676.1"/>
    </source>
</evidence>
<dbReference type="InterPro" id="IPR029063">
    <property type="entry name" value="SAM-dependent_MTases_sf"/>
</dbReference>
<dbReference type="Gene3D" id="3.40.50.150">
    <property type="entry name" value="Vaccinia Virus protein VP39"/>
    <property type="match status" value="1"/>
</dbReference>
<evidence type="ECO:0000313" key="2">
    <source>
        <dbReference type="Proteomes" id="UP000751190"/>
    </source>
</evidence>
<dbReference type="PANTHER" id="PTHR40036:SF1">
    <property type="entry name" value="MACROCIN O-METHYLTRANSFERASE"/>
    <property type="match status" value="1"/>
</dbReference>
<reference evidence="1" key="1">
    <citation type="submission" date="2021-05" db="EMBL/GenBank/DDBJ databases">
        <title>The genome of the haptophyte Pavlova lutheri (Diacronema luteri, Pavlovales) - a model for lipid biosynthesis in eukaryotic algae.</title>
        <authorList>
            <person name="Hulatt C.J."/>
            <person name="Posewitz M.C."/>
        </authorList>
    </citation>
    <scope>NUCLEOTIDE SEQUENCE</scope>
    <source>
        <strain evidence="1">NIVA-4/92</strain>
    </source>
</reference>
<dbReference type="Pfam" id="PF05711">
    <property type="entry name" value="TylF"/>
    <property type="match status" value="1"/>
</dbReference>
<name>A0A8J6C879_DIALT</name>
<dbReference type="OrthoDB" id="10265168at2759"/>
<protein>
    <submittedName>
        <fullName evidence="1">Uncharacterized protein</fullName>
    </submittedName>
</protein>
<comment type="caution">
    <text evidence="1">The sequence shown here is derived from an EMBL/GenBank/DDBJ whole genome shotgun (WGS) entry which is preliminary data.</text>
</comment>
<dbReference type="InterPro" id="IPR008884">
    <property type="entry name" value="TylF_MeTrfase"/>
</dbReference>
<organism evidence="1 2">
    <name type="scientific">Diacronema lutheri</name>
    <name type="common">Unicellular marine alga</name>
    <name type="synonym">Monochrysis lutheri</name>
    <dbReference type="NCBI Taxonomy" id="2081491"/>
    <lineage>
        <taxon>Eukaryota</taxon>
        <taxon>Haptista</taxon>
        <taxon>Haptophyta</taxon>
        <taxon>Pavlovophyceae</taxon>
        <taxon>Pavlovales</taxon>
        <taxon>Pavlovaceae</taxon>
        <taxon>Diacronema</taxon>
    </lineage>
</organism>
<keyword evidence="2" id="KW-1185">Reference proteome</keyword>
<dbReference type="AlphaFoldDB" id="A0A8J6C879"/>
<gene>
    <name evidence="1" type="ORF">KFE25_001294</name>
</gene>
<dbReference type="Proteomes" id="UP000751190">
    <property type="component" value="Unassembled WGS sequence"/>
</dbReference>
<sequence length="275" mass="30047">MAAAAEPAAEPAAREDALARGVWPDVGTYGTNKMYYHHTFLPHSKQRTRALAAIAAAQREESGIASKLVGEGGRDIYTFGVYTGASVKFWHERLPVVGMPYTTQWGFDSFEGLPEEADGCELECKAWLPGAFSAADQFGTSSWAQCQAQLYAHVLGDGTAPDSAQRRKLQFVKGFFSDSLTPGLVAERQMRPALLVDMDVDLYVSTKQALTWAFDEGIIVPGTFVYYDDVGIVKADGGGELRAHDEATLAYDVAWHRFSDDLWRVTSIGRPPVVA</sequence>
<accession>A0A8J6C879</accession>
<dbReference type="EMBL" id="JAGTXO010000024">
    <property type="protein sequence ID" value="KAG8461676.1"/>
    <property type="molecule type" value="Genomic_DNA"/>
</dbReference>
<dbReference type="PANTHER" id="PTHR40036">
    <property type="entry name" value="MACROCIN O-METHYLTRANSFERASE"/>
    <property type="match status" value="1"/>
</dbReference>
<proteinExistence type="predicted"/>